<sequence length="253" mass="26568">MADFKGKLAIVTGSAKQNGIGFATAHLLAQLGADILLHYNTNHDAAQTSAELMRTFGVTVVTVHSNAAEPSFGTDLITACKKSFPNQSIDIIVNNAADARFSDGIAASTLEDFSDMFNANVRGPLLLIQAALPHLTSPGGRIINVGTVVARLGTRHANIYAGTKAALNAMTRGWAEELGERGVTVNVVAPGPIDTDYVPAEEHQLVQKFRAAQHLVRNGTAKEVAEVIKFVASPGSSFLTGQVIGVDGGLSYC</sequence>
<dbReference type="GO" id="GO:0016614">
    <property type="term" value="F:oxidoreductase activity, acting on CH-OH group of donors"/>
    <property type="evidence" value="ECO:0007669"/>
    <property type="project" value="UniProtKB-ARBA"/>
</dbReference>
<dbReference type="Gene3D" id="3.40.50.720">
    <property type="entry name" value="NAD(P)-binding Rossmann-like Domain"/>
    <property type="match status" value="1"/>
</dbReference>
<keyword evidence="2" id="KW-0521">NADP</keyword>
<dbReference type="GeneID" id="28733774"/>
<evidence type="ECO:0000256" key="1">
    <source>
        <dbReference type="ARBA" id="ARBA00006484"/>
    </source>
</evidence>
<protein>
    <submittedName>
        <fullName evidence="4">Putative oxido YhxC</fullName>
    </submittedName>
</protein>
<evidence type="ECO:0000313" key="4">
    <source>
        <dbReference type="EMBL" id="KPI43074.1"/>
    </source>
</evidence>
<name>A0A0N1HY05_9EURO</name>
<dbReference type="FunFam" id="3.40.50.720:FF:000084">
    <property type="entry name" value="Short-chain dehydrogenase reductase"/>
    <property type="match status" value="1"/>
</dbReference>
<accession>A0A0N1HY05</accession>
<reference evidence="4 5" key="1">
    <citation type="submission" date="2015-06" db="EMBL/GenBank/DDBJ databases">
        <title>Draft genome of the ant-associated black yeast Phialophora attae CBS 131958.</title>
        <authorList>
            <person name="Moreno L.F."/>
            <person name="Stielow B.J."/>
            <person name="de Hoog S."/>
            <person name="Vicente V.A."/>
            <person name="Weiss V.A."/>
            <person name="de Vries M."/>
            <person name="Cruz L.M."/>
            <person name="Souza E.M."/>
        </authorList>
    </citation>
    <scope>NUCLEOTIDE SEQUENCE [LARGE SCALE GENOMIC DNA]</scope>
    <source>
        <strain evidence="4 5">CBS 131958</strain>
    </source>
</reference>
<comment type="caution">
    <text evidence="4">The sequence shown here is derived from an EMBL/GenBank/DDBJ whole genome shotgun (WGS) entry which is preliminary data.</text>
</comment>
<proteinExistence type="inferred from homology"/>
<dbReference type="InterPro" id="IPR002347">
    <property type="entry name" value="SDR_fam"/>
</dbReference>
<dbReference type="PRINTS" id="PR00080">
    <property type="entry name" value="SDRFAMILY"/>
</dbReference>
<dbReference type="SUPFAM" id="SSF51735">
    <property type="entry name" value="NAD(P)-binding Rossmann-fold domains"/>
    <property type="match status" value="1"/>
</dbReference>
<gene>
    <name evidence="4" type="ORF">AB675_1963</name>
</gene>
<dbReference type="VEuPathDB" id="FungiDB:AB675_1963"/>
<evidence type="ECO:0000256" key="2">
    <source>
        <dbReference type="ARBA" id="ARBA00022857"/>
    </source>
</evidence>
<dbReference type="Pfam" id="PF13561">
    <property type="entry name" value="adh_short_C2"/>
    <property type="match status" value="1"/>
</dbReference>
<dbReference type="PANTHER" id="PTHR48107:SF16">
    <property type="entry name" value="NADPH-DEPENDENT ALDEHYDE REDUCTASE 1, CHLOROPLASTIC"/>
    <property type="match status" value="1"/>
</dbReference>
<dbReference type="PRINTS" id="PR00081">
    <property type="entry name" value="GDHRDH"/>
</dbReference>
<dbReference type="OrthoDB" id="47007at2759"/>
<dbReference type="Proteomes" id="UP000038010">
    <property type="component" value="Unassembled WGS sequence"/>
</dbReference>
<dbReference type="RefSeq" id="XP_018003037.1">
    <property type="nucleotide sequence ID" value="XM_018141894.1"/>
</dbReference>
<dbReference type="InterPro" id="IPR036291">
    <property type="entry name" value="NAD(P)-bd_dom_sf"/>
</dbReference>
<keyword evidence="5" id="KW-1185">Reference proteome</keyword>
<comment type="similarity">
    <text evidence="1">Belongs to the short-chain dehydrogenases/reductases (SDR) family.</text>
</comment>
<evidence type="ECO:0000313" key="5">
    <source>
        <dbReference type="Proteomes" id="UP000038010"/>
    </source>
</evidence>
<evidence type="ECO:0000256" key="3">
    <source>
        <dbReference type="ARBA" id="ARBA00023002"/>
    </source>
</evidence>
<dbReference type="EMBL" id="LFJN01000006">
    <property type="protein sequence ID" value="KPI43074.1"/>
    <property type="molecule type" value="Genomic_DNA"/>
</dbReference>
<organism evidence="4 5">
    <name type="scientific">Cyphellophora attinorum</name>
    <dbReference type="NCBI Taxonomy" id="1664694"/>
    <lineage>
        <taxon>Eukaryota</taxon>
        <taxon>Fungi</taxon>
        <taxon>Dikarya</taxon>
        <taxon>Ascomycota</taxon>
        <taxon>Pezizomycotina</taxon>
        <taxon>Eurotiomycetes</taxon>
        <taxon>Chaetothyriomycetidae</taxon>
        <taxon>Chaetothyriales</taxon>
        <taxon>Cyphellophoraceae</taxon>
        <taxon>Cyphellophora</taxon>
    </lineage>
</organism>
<dbReference type="STRING" id="1664694.A0A0N1HY05"/>
<dbReference type="AlphaFoldDB" id="A0A0N1HY05"/>
<dbReference type="PANTHER" id="PTHR48107">
    <property type="entry name" value="NADPH-DEPENDENT ALDEHYDE REDUCTASE-LIKE PROTEIN, CHLOROPLASTIC-RELATED"/>
    <property type="match status" value="1"/>
</dbReference>
<keyword evidence="3" id="KW-0560">Oxidoreductase</keyword>